<sequence>MAPRYSYRGLPRTLFGLTSSQHRAHKLRILYKHYGVYRARGSTKETLLRSIPDFKQTLTVEEIAAITEWFQGLRDSLDPPTEIPPSLYTNEIQPLIGSRRRLVPGASTSDTFSTYIAEVDECSVCMGDVTQPGSVPFVSPKCEHVPTVCEDCVREHIHVQVRDLAWDSITCPSCPVVLGHDSVKRYASPKTFQAFDRNSVLAALSNMENFTMCLGPGCGSGQIHGGGDDQPIMTCTSCNFRTCFTHKMPHHEGLSCKEYDVAQKKRAKEEAASAKLLAKTTKVCPNKRCASIVTKVSGCNHMTCHRWATPHILSPAPITPTISNNALHYILNLR</sequence>
<dbReference type="SUPFAM" id="SSF57850">
    <property type="entry name" value="RING/U-box"/>
    <property type="match status" value="3"/>
</dbReference>
<evidence type="ECO:0000256" key="6">
    <source>
        <dbReference type="ARBA" id="ARBA00022771"/>
    </source>
</evidence>
<evidence type="ECO:0000259" key="11">
    <source>
        <dbReference type="PROSITE" id="PS51873"/>
    </source>
</evidence>
<evidence type="ECO:0000256" key="3">
    <source>
        <dbReference type="ARBA" id="ARBA00022679"/>
    </source>
</evidence>
<dbReference type="Pfam" id="PF01485">
    <property type="entry name" value="IBR"/>
    <property type="match status" value="1"/>
</dbReference>
<keyword evidence="5" id="KW-0677">Repeat</keyword>
<name>A0ABR4PQ30_9HELO</name>
<protein>
    <recommendedName>
        <fullName evidence="2">RBR-type E3 ubiquitin transferase</fullName>
        <ecNumber evidence="2">2.3.2.31</ecNumber>
    </recommendedName>
</protein>
<evidence type="ECO:0000313" key="12">
    <source>
        <dbReference type="EMBL" id="KAL3425489.1"/>
    </source>
</evidence>
<dbReference type="EMBL" id="JBFCZG010000002">
    <property type="protein sequence ID" value="KAL3425489.1"/>
    <property type="molecule type" value="Genomic_DNA"/>
</dbReference>
<dbReference type="Gene3D" id="1.20.120.1750">
    <property type="match status" value="1"/>
</dbReference>
<dbReference type="PROSITE" id="PS51873">
    <property type="entry name" value="TRIAD"/>
    <property type="match status" value="1"/>
</dbReference>
<dbReference type="SMART" id="SM00647">
    <property type="entry name" value="IBR"/>
    <property type="match status" value="1"/>
</dbReference>
<keyword evidence="6 9" id="KW-0863">Zinc-finger</keyword>
<evidence type="ECO:0000259" key="10">
    <source>
        <dbReference type="PROSITE" id="PS50089"/>
    </source>
</evidence>
<dbReference type="InterPro" id="IPR044066">
    <property type="entry name" value="TRIAD_supradom"/>
</dbReference>
<accession>A0ABR4PQ30</accession>
<dbReference type="PANTHER" id="PTHR11685">
    <property type="entry name" value="RBR FAMILY RING FINGER AND IBR DOMAIN-CONTAINING"/>
    <property type="match status" value="1"/>
</dbReference>
<keyword evidence="7" id="KW-0833">Ubl conjugation pathway</keyword>
<evidence type="ECO:0000256" key="5">
    <source>
        <dbReference type="ARBA" id="ARBA00022737"/>
    </source>
</evidence>
<evidence type="ECO:0000256" key="1">
    <source>
        <dbReference type="ARBA" id="ARBA00001798"/>
    </source>
</evidence>
<comment type="catalytic activity">
    <reaction evidence="1">
        <text>[E2 ubiquitin-conjugating enzyme]-S-ubiquitinyl-L-cysteine + [acceptor protein]-L-lysine = [E2 ubiquitin-conjugating enzyme]-L-cysteine + [acceptor protein]-N(6)-ubiquitinyl-L-lysine.</text>
        <dbReference type="EC" id="2.3.2.31"/>
    </reaction>
</comment>
<dbReference type="InterPro" id="IPR002867">
    <property type="entry name" value="IBR_dom"/>
</dbReference>
<comment type="caution">
    <text evidence="12">The sequence shown here is derived from an EMBL/GenBank/DDBJ whole genome shotgun (WGS) entry which is preliminary data.</text>
</comment>
<feature type="domain" description="RING-type" evidence="10">
    <location>
        <begin position="122"/>
        <end position="174"/>
    </location>
</feature>
<dbReference type="InterPro" id="IPR013083">
    <property type="entry name" value="Znf_RING/FYVE/PHD"/>
</dbReference>
<feature type="domain" description="RING-type" evidence="11">
    <location>
        <begin position="118"/>
        <end position="334"/>
    </location>
</feature>
<dbReference type="CDD" id="cd20335">
    <property type="entry name" value="BRcat_RBR"/>
    <property type="match status" value="1"/>
</dbReference>
<evidence type="ECO:0000256" key="8">
    <source>
        <dbReference type="ARBA" id="ARBA00022833"/>
    </source>
</evidence>
<keyword evidence="8" id="KW-0862">Zinc</keyword>
<dbReference type="EC" id="2.3.2.31" evidence="2"/>
<dbReference type="InterPro" id="IPR001841">
    <property type="entry name" value="Znf_RING"/>
</dbReference>
<evidence type="ECO:0000256" key="4">
    <source>
        <dbReference type="ARBA" id="ARBA00022723"/>
    </source>
</evidence>
<keyword evidence="13" id="KW-1185">Reference proteome</keyword>
<gene>
    <name evidence="12" type="ORF">PVAG01_02280</name>
</gene>
<organism evidence="12 13">
    <name type="scientific">Phlyctema vagabunda</name>
    <dbReference type="NCBI Taxonomy" id="108571"/>
    <lineage>
        <taxon>Eukaryota</taxon>
        <taxon>Fungi</taxon>
        <taxon>Dikarya</taxon>
        <taxon>Ascomycota</taxon>
        <taxon>Pezizomycotina</taxon>
        <taxon>Leotiomycetes</taxon>
        <taxon>Helotiales</taxon>
        <taxon>Dermateaceae</taxon>
        <taxon>Phlyctema</taxon>
    </lineage>
</organism>
<evidence type="ECO:0000313" key="13">
    <source>
        <dbReference type="Proteomes" id="UP001629113"/>
    </source>
</evidence>
<dbReference type="PROSITE" id="PS50089">
    <property type="entry name" value="ZF_RING_2"/>
    <property type="match status" value="1"/>
</dbReference>
<dbReference type="Proteomes" id="UP001629113">
    <property type="component" value="Unassembled WGS sequence"/>
</dbReference>
<proteinExistence type="predicted"/>
<keyword evidence="4" id="KW-0479">Metal-binding</keyword>
<evidence type="ECO:0000256" key="9">
    <source>
        <dbReference type="PROSITE-ProRule" id="PRU00175"/>
    </source>
</evidence>
<evidence type="ECO:0000256" key="2">
    <source>
        <dbReference type="ARBA" id="ARBA00012251"/>
    </source>
</evidence>
<reference evidence="12 13" key="1">
    <citation type="submission" date="2024-06" db="EMBL/GenBank/DDBJ databases">
        <title>Complete genome of Phlyctema vagabunda strain 19-DSS-EL-015.</title>
        <authorList>
            <person name="Fiorenzani C."/>
        </authorList>
    </citation>
    <scope>NUCLEOTIDE SEQUENCE [LARGE SCALE GENOMIC DNA]</scope>
    <source>
        <strain evidence="12 13">19-DSS-EL-015</strain>
    </source>
</reference>
<keyword evidence="3" id="KW-0808">Transferase</keyword>
<dbReference type="InterPro" id="IPR031127">
    <property type="entry name" value="E3_UB_ligase_RBR"/>
</dbReference>
<evidence type="ECO:0000256" key="7">
    <source>
        <dbReference type="ARBA" id="ARBA00022786"/>
    </source>
</evidence>
<dbReference type="Gene3D" id="3.30.40.10">
    <property type="entry name" value="Zinc/RING finger domain, C3HC4 (zinc finger)"/>
    <property type="match status" value="1"/>
</dbReference>